<dbReference type="PANTHER" id="PTHR35038">
    <property type="entry name" value="DISSIMILATORY SULFITE REDUCTASE SIRA"/>
    <property type="match status" value="1"/>
</dbReference>
<dbReference type="PANTHER" id="PTHR35038:SF8">
    <property type="entry name" value="C-TYPE POLYHEME CYTOCHROME OMCC"/>
    <property type="match status" value="1"/>
</dbReference>
<evidence type="ECO:0000256" key="3">
    <source>
        <dbReference type="ARBA" id="ARBA00022617"/>
    </source>
</evidence>
<keyword evidence="8" id="KW-0812">Transmembrane</keyword>
<dbReference type="Pfam" id="PF14537">
    <property type="entry name" value="Cytochrom_c3_2"/>
    <property type="match status" value="1"/>
</dbReference>
<keyword evidence="6" id="KW-0249">Electron transport</keyword>
<proteinExistence type="predicted"/>
<evidence type="ECO:0000256" key="6">
    <source>
        <dbReference type="ARBA" id="ARBA00022982"/>
    </source>
</evidence>
<reference evidence="10" key="1">
    <citation type="submission" date="2018-06" db="EMBL/GenBank/DDBJ databases">
        <authorList>
            <person name="Zhirakovskaya E."/>
        </authorList>
    </citation>
    <scope>NUCLEOTIDE SEQUENCE</scope>
</reference>
<gene>
    <name evidence="10" type="ORF">MNBD_IGNAVI01-1748</name>
</gene>
<dbReference type="InterPro" id="IPR036280">
    <property type="entry name" value="Multihaem_cyt_sf"/>
</dbReference>
<keyword evidence="7" id="KW-0408">Iron</keyword>
<dbReference type="EMBL" id="UOGD01000457">
    <property type="protein sequence ID" value="VAX29609.1"/>
    <property type="molecule type" value="Genomic_DNA"/>
</dbReference>
<keyword evidence="3" id="KW-0349">Heme</keyword>
<keyword evidence="8" id="KW-0472">Membrane</keyword>
<protein>
    <recommendedName>
        <fullName evidence="9">Tetrahaem cytochrome domain-containing protein</fullName>
    </recommendedName>
</protein>
<dbReference type="InterPro" id="IPR012286">
    <property type="entry name" value="Tetrahaem_cytochrome"/>
</dbReference>
<keyword evidence="5" id="KW-0732">Signal</keyword>
<feature type="domain" description="Tetrahaem cytochrome" evidence="9">
    <location>
        <begin position="306"/>
        <end position="385"/>
    </location>
</feature>
<organism evidence="10">
    <name type="scientific">hydrothermal vent metagenome</name>
    <dbReference type="NCBI Taxonomy" id="652676"/>
    <lineage>
        <taxon>unclassified sequences</taxon>
        <taxon>metagenomes</taxon>
        <taxon>ecological metagenomes</taxon>
    </lineage>
</organism>
<dbReference type="Gene3D" id="3.90.10.10">
    <property type="entry name" value="Cytochrome C3"/>
    <property type="match status" value="1"/>
</dbReference>
<evidence type="ECO:0000259" key="9">
    <source>
        <dbReference type="Pfam" id="PF14537"/>
    </source>
</evidence>
<dbReference type="AlphaFoldDB" id="A0A3B1CHA9"/>
<name>A0A3B1CHA9_9ZZZZ</name>
<sequence>MFKYTFIIALFLTAVIFAQTDSAKVDSLSAKVDSLPVQLKLKVGDKSDGSRMQPVHLLKLYDENGNTIEPDDDFPQPFSTKQTCATECHNYEIISNGFHFNYDHSDIENSRPSEPWIYTDPTTLSMIPISYRKNSGTFTPAEIKMSNMKFLDRFGPYYPGGDISETDSLQSPENYFRWNVSGKIETNCLLCHDANPYYDKAEYASNIRKQNYKWAAAASSSLTEFKGNASKMPDNFDPYNFTTVQSIDQRSSTPPQIKYDKTKFNSDYKMFFNITKNVPNERCYYCHSSIVTDKDFTEHWKSDEDVHIKAGLNCVDCHRNGLDHNITRGTKEADKVSTYTCEGCHTQKSEDGEPVNGTMGAPIPEHAGIPPVHFERLACTTCHSGSWPNDKARLVKSSRNHFLGMHGTNKAPNVFPHVQTGVFTESEESVIEPRNLVWPSFWGSVNNGNVTPLPIEFIEDTIRPLLSLDSLFNFGEWPVISDSMLVAMLDTLQSFGSVQSEPVFVSSGKMFRLEKGKLKISETERGKAYSWSTAHTVRPAQKALGANGCQDCHSVNSPFFSGKVAVISSLESQAGKTISMSTFENRSSFYQSAFSLTFFFRSWLKVLIILSALVIFIVVVGYAFRGFKSISKINLANDTNKGDE</sequence>
<evidence type="ECO:0000313" key="10">
    <source>
        <dbReference type="EMBL" id="VAX29609.1"/>
    </source>
</evidence>
<feature type="transmembrane region" description="Helical" evidence="8">
    <location>
        <begin position="603"/>
        <end position="624"/>
    </location>
</feature>
<keyword evidence="8" id="KW-1133">Transmembrane helix</keyword>
<evidence type="ECO:0000256" key="4">
    <source>
        <dbReference type="ARBA" id="ARBA00022723"/>
    </source>
</evidence>
<dbReference type="InterPro" id="IPR051829">
    <property type="entry name" value="Multiheme_Cytochr_ET"/>
</dbReference>
<dbReference type="GO" id="GO:0046872">
    <property type="term" value="F:metal ion binding"/>
    <property type="evidence" value="ECO:0007669"/>
    <property type="project" value="UniProtKB-KW"/>
</dbReference>
<evidence type="ECO:0000256" key="1">
    <source>
        <dbReference type="ARBA" id="ARBA00004196"/>
    </source>
</evidence>
<evidence type="ECO:0000256" key="7">
    <source>
        <dbReference type="ARBA" id="ARBA00023004"/>
    </source>
</evidence>
<evidence type="ECO:0000256" key="2">
    <source>
        <dbReference type="ARBA" id="ARBA00022448"/>
    </source>
</evidence>
<accession>A0A3B1CHA9</accession>
<keyword evidence="2" id="KW-0813">Transport</keyword>
<keyword evidence="4" id="KW-0479">Metal-binding</keyword>
<dbReference type="GO" id="GO:0030313">
    <property type="term" value="C:cell envelope"/>
    <property type="evidence" value="ECO:0007669"/>
    <property type="project" value="UniProtKB-SubCell"/>
</dbReference>
<dbReference type="CDD" id="cd08168">
    <property type="entry name" value="Cytochrom_C3"/>
    <property type="match status" value="1"/>
</dbReference>
<evidence type="ECO:0000256" key="8">
    <source>
        <dbReference type="SAM" id="Phobius"/>
    </source>
</evidence>
<evidence type="ECO:0000256" key="5">
    <source>
        <dbReference type="ARBA" id="ARBA00022729"/>
    </source>
</evidence>
<comment type="subcellular location">
    <subcellularLocation>
        <location evidence="1">Cell envelope</location>
    </subcellularLocation>
</comment>
<dbReference type="SUPFAM" id="SSF48695">
    <property type="entry name" value="Multiheme cytochromes"/>
    <property type="match status" value="1"/>
</dbReference>